<sequence>MNLTPEEVNKMKVVELRAELQVRGLDPKGVKAVLVDRLLAALGHEGGTASAVGNGSSTASLDLSSGDADESKCDDEADGSQAEVADGADASNVEEDQNMEQEQSVPSQPNEPEVEEAIDEDADNENGEGEGKEEKEKEEEEEEDAVIADAEVEGEAAQDKDTVAATDKEAATVSAETEGDAKAPEKMETDQESDNAKRKIEAVNGDASEENKTKKPRTEDTVIFKNVPLNEPDFDESAVLLDWYKSDLNLKISTENYLEAEPTVYEDFPFAYAGVKATYGFTKGKVCFEAKWVKSCEVRSDFGDKETKHVFRVGWSDVNADLQLGEDKLSIGYDVSGKVYNGGEILELGGALAEGDVVAAYLDLESDPVEVKFSKNGEIVGEPVKIQKADLEGKSLYPHVLVRNVKFEVNFGSKDPTHEVLEGFQMVGKAEDADRIRGPTRPEKKDDCELIMLVGLACSGKTKWAKDFIKNNPEKHYNILGTSTAVERALKDQSILSSQKAPRVFDSFFMKAGKFVERLVDIAPSRKRNYILDQSNVLPSVQRRKCGGFENFRRRAVVILPPDEEYQKRIKSKEQEQGKSVPKSTILDMKASFRLPDVGELFAEVEFPELQREQAQELVTKYNKEGVTAGYGRPQSGRGGPRGGLRGRGNMRGRGGPRGGPGGRPWRGGPPPHRGGPMGGYGMRRGGPPGPPPMRIPRGPPVNMGGPPRGGGRGMPPMRGGMRGSGGPPPQQRGGLQPRGGSWARGGNNMNSSRGPPPQRGGRGGGRGGAPMQGGGSGRWGSGMGGPQRPNPGGRAPQGGNFQSWGQGNWGGGRGGGAGNPGFGGGYGADPWVHQQVPDQGFGQSWDSVGGSGNRGGTWQGYGGQTLGNAGRR</sequence>
<feature type="compositionally biased region" description="Gly residues" evidence="5">
    <location>
        <begin position="850"/>
        <end position="866"/>
    </location>
</feature>
<feature type="compositionally biased region" description="Gly residues" evidence="5">
    <location>
        <begin position="761"/>
        <end position="786"/>
    </location>
</feature>
<feature type="compositionally biased region" description="Low complexity" evidence="5">
    <location>
        <begin position="732"/>
        <end position="741"/>
    </location>
</feature>
<feature type="compositionally biased region" description="Polar residues" evidence="5">
    <location>
        <begin position="51"/>
        <end position="63"/>
    </location>
</feature>
<comment type="subcellular location">
    <subcellularLocation>
        <location evidence="1">Nucleus</location>
    </subcellularLocation>
</comment>
<name>A0ABP1QUJ3_9HEXA</name>
<dbReference type="Pfam" id="PF13671">
    <property type="entry name" value="AAA_33"/>
    <property type="match status" value="1"/>
</dbReference>
<evidence type="ECO:0000259" key="6">
    <source>
        <dbReference type="PROSITE" id="PS50188"/>
    </source>
</evidence>
<dbReference type="SMART" id="SM00449">
    <property type="entry name" value="SPRY"/>
    <property type="match status" value="1"/>
</dbReference>
<dbReference type="Pfam" id="PF02037">
    <property type="entry name" value="SAP"/>
    <property type="match status" value="1"/>
</dbReference>
<dbReference type="EMBL" id="CAXLJM020000046">
    <property type="protein sequence ID" value="CAL8111343.1"/>
    <property type="molecule type" value="Genomic_DNA"/>
</dbReference>
<evidence type="ECO:0000313" key="9">
    <source>
        <dbReference type="Proteomes" id="UP001642540"/>
    </source>
</evidence>
<dbReference type="PROSITE" id="PS50800">
    <property type="entry name" value="SAP"/>
    <property type="match status" value="1"/>
</dbReference>
<keyword evidence="9" id="KW-1185">Reference proteome</keyword>
<feature type="compositionally biased region" description="Acidic residues" evidence="5">
    <location>
        <begin position="136"/>
        <end position="156"/>
    </location>
</feature>
<dbReference type="InterPro" id="IPR001870">
    <property type="entry name" value="B30.2/SPRY"/>
</dbReference>
<feature type="compositionally biased region" description="Polar residues" evidence="5">
    <location>
        <begin position="100"/>
        <end position="110"/>
    </location>
</feature>
<dbReference type="Gene3D" id="1.10.720.30">
    <property type="entry name" value="SAP domain"/>
    <property type="match status" value="1"/>
</dbReference>
<feature type="compositionally biased region" description="Basic and acidic residues" evidence="5">
    <location>
        <begin position="179"/>
        <end position="201"/>
    </location>
</feature>
<dbReference type="SUPFAM" id="SSF49899">
    <property type="entry name" value="Concanavalin A-like lectins/glucanases"/>
    <property type="match status" value="1"/>
</dbReference>
<keyword evidence="2" id="KW-0488">Methylation</keyword>
<dbReference type="Proteomes" id="UP001642540">
    <property type="component" value="Unassembled WGS sequence"/>
</dbReference>
<accession>A0ABP1QUJ3</accession>
<evidence type="ECO:0000256" key="3">
    <source>
        <dbReference type="ARBA" id="ARBA00022553"/>
    </source>
</evidence>
<feature type="compositionally biased region" description="Pro residues" evidence="5">
    <location>
        <begin position="688"/>
        <end position="700"/>
    </location>
</feature>
<dbReference type="CDD" id="cd12884">
    <property type="entry name" value="SPRY_hnRNP"/>
    <property type="match status" value="1"/>
</dbReference>
<feature type="region of interest" description="Disordered" evidence="5">
    <location>
        <begin position="626"/>
        <end position="873"/>
    </location>
</feature>
<evidence type="ECO:0000259" key="7">
    <source>
        <dbReference type="PROSITE" id="PS50800"/>
    </source>
</evidence>
<feature type="compositionally biased region" description="Basic and acidic residues" evidence="5">
    <location>
        <begin position="157"/>
        <end position="170"/>
    </location>
</feature>
<evidence type="ECO:0000256" key="5">
    <source>
        <dbReference type="SAM" id="MobiDB-lite"/>
    </source>
</evidence>
<evidence type="ECO:0000256" key="4">
    <source>
        <dbReference type="ARBA" id="ARBA00023242"/>
    </source>
</evidence>
<feature type="compositionally biased region" description="Gly residues" evidence="5">
    <location>
        <begin position="808"/>
        <end position="828"/>
    </location>
</feature>
<dbReference type="InterPro" id="IPR003877">
    <property type="entry name" value="SPRY_dom"/>
</dbReference>
<dbReference type="Gene3D" id="2.60.120.920">
    <property type="match status" value="1"/>
</dbReference>
<dbReference type="PANTHER" id="PTHR12381:SF56">
    <property type="entry name" value="B30.2_SPRY DOMAIN-CONTAINING PROTEIN-RELATED"/>
    <property type="match status" value="1"/>
</dbReference>
<evidence type="ECO:0000256" key="2">
    <source>
        <dbReference type="ARBA" id="ARBA00022481"/>
    </source>
</evidence>
<evidence type="ECO:0000313" key="8">
    <source>
        <dbReference type="EMBL" id="CAL8111343.1"/>
    </source>
</evidence>
<keyword evidence="3" id="KW-0597">Phosphoprotein</keyword>
<feature type="compositionally biased region" description="Gly residues" evidence="5">
    <location>
        <begin position="676"/>
        <end position="687"/>
    </location>
</feature>
<comment type="caution">
    <text evidence="8">The sequence shown here is derived from an EMBL/GenBank/DDBJ whole genome shotgun (WGS) entry which is preliminary data.</text>
</comment>
<feature type="domain" description="B30.2/SPRY" evidence="6">
    <location>
        <begin position="219"/>
        <end position="416"/>
    </location>
</feature>
<keyword evidence="4" id="KW-0539">Nucleus</keyword>
<dbReference type="SMART" id="SM00513">
    <property type="entry name" value="SAP"/>
    <property type="match status" value="1"/>
</dbReference>
<dbReference type="PANTHER" id="PTHR12381">
    <property type="entry name" value="HETEROGENEOUS NUCLEAR RIBONUCLEOPROTEIN U FAMILY MEMBER"/>
    <property type="match status" value="1"/>
</dbReference>
<dbReference type="PROSITE" id="PS50188">
    <property type="entry name" value="B302_SPRY"/>
    <property type="match status" value="1"/>
</dbReference>
<dbReference type="InterPro" id="IPR003034">
    <property type="entry name" value="SAP_dom"/>
</dbReference>
<evidence type="ECO:0000256" key="1">
    <source>
        <dbReference type="ARBA" id="ARBA00004123"/>
    </source>
</evidence>
<organism evidence="8 9">
    <name type="scientific">Orchesella dallaii</name>
    <dbReference type="NCBI Taxonomy" id="48710"/>
    <lineage>
        <taxon>Eukaryota</taxon>
        <taxon>Metazoa</taxon>
        <taxon>Ecdysozoa</taxon>
        <taxon>Arthropoda</taxon>
        <taxon>Hexapoda</taxon>
        <taxon>Collembola</taxon>
        <taxon>Entomobryomorpha</taxon>
        <taxon>Entomobryoidea</taxon>
        <taxon>Orchesellidae</taxon>
        <taxon>Orchesellinae</taxon>
        <taxon>Orchesella</taxon>
    </lineage>
</organism>
<feature type="compositionally biased region" description="Acidic residues" evidence="5">
    <location>
        <begin position="112"/>
        <end position="128"/>
    </location>
</feature>
<proteinExistence type="predicted"/>
<dbReference type="InterPro" id="IPR013320">
    <property type="entry name" value="ConA-like_dom_sf"/>
</dbReference>
<feature type="compositionally biased region" description="Low complexity" evidence="5">
    <location>
        <begin position="798"/>
        <end position="807"/>
    </location>
</feature>
<gene>
    <name evidence="8" type="ORF">ODALV1_LOCUS14952</name>
</gene>
<dbReference type="SUPFAM" id="SSF52540">
    <property type="entry name" value="P-loop containing nucleoside triphosphate hydrolases"/>
    <property type="match status" value="1"/>
</dbReference>
<dbReference type="InterPro" id="IPR027417">
    <property type="entry name" value="P-loop_NTPase"/>
</dbReference>
<feature type="region of interest" description="Disordered" evidence="5">
    <location>
        <begin position="46"/>
        <end position="217"/>
    </location>
</feature>
<dbReference type="InterPro" id="IPR043136">
    <property type="entry name" value="B30.2/SPRY_sf"/>
</dbReference>
<dbReference type="InterPro" id="IPR036361">
    <property type="entry name" value="SAP_dom_sf"/>
</dbReference>
<protein>
    <submittedName>
        <fullName evidence="8">Uncharacterized protein</fullName>
    </submittedName>
</protein>
<feature type="compositionally biased region" description="Gly residues" evidence="5">
    <location>
        <begin position="637"/>
        <end position="666"/>
    </location>
</feature>
<feature type="domain" description="SAP" evidence="7">
    <location>
        <begin position="8"/>
        <end position="42"/>
    </location>
</feature>
<dbReference type="InterPro" id="IPR035778">
    <property type="entry name" value="SPRY_hnRNP_U"/>
</dbReference>
<dbReference type="Gene3D" id="3.40.50.300">
    <property type="entry name" value="P-loop containing nucleotide triphosphate hydrolases"/>
    <property type="match status" value="1"/>
</dbReference>
<dbReference type="SUPFAM" id="SSF68906">
    <property type="entry name" value="SAP domain"/>
    <property type="match status" value="1"/>
</dbReference>
<reference evidence="8 9" key="1">
    <citation type="submission" date="2024-08" db="EMBL/GenBank/DDBJ databases">
        <authorList>
            <person name="Cucini C."/>
            <person name="Frati F."/>
        </authorList>
    </citation>
    <scope>NUCLEOTIDE SEQUENCE [LARGE SCALE GENOMIC DNA]</scope>
</reference>